<evidence type="ECO:0000313" key="1">
    <source>
        <dbReference type="EMBL" id="PSW23369.1"/>
    </source>
</evidence>
<dbReference type="EMBL" id="PYLZ01000008">
    <property type="protein sequence ID" value="PSW23369.1"/>
    <property type="molecule type" value="Genomic_DNA"/>
</dbReference>
<accession>A0A0J8VC67</accession>
<proteinExistence type="predicted"/>
<sequence length="183" mass="21315">MIKCPLITPRNIRPLNVDTHPAKFANNTHVYFYDCHQAQPAWLQQLFTVWGIVRDVAFDDDMNEIVYQLYLPKERRSIYVHEKELVADCGDNPTVCPWGEIESTVQDGIMVKVANKLAPDVLLDDVVKALELDAIRYMRHKRRIHVLLRTPKSVVRVSYDRQPEYRVFAKRASFSEAQQALMM</sequence>
<comment type="caution">
    <text evidence="1">The sequence shown here is derived from an EMBL/GenBank/DDBJ whole genome shotgun (WGS) entry which is preliminary data.</text>
</comment>
<dbReference type="AlphaFoldDB" id="A0A0J8VC67"/>
<gene>
    <name evidence="1" type="ORF">C9I94_14655</name>
</gene>
<dbReference type="RefSeq" id="WP_048898242.1">
    <property type="nucleotide sequence ID" value="NZ_AP024852.1"/>
</dbReference>
<reference evidence="1 2" key="1">
    <citation type="submission" date="2018-01" db="EMBL/GenBank/DDBJ databases">
        <title>Whole genome sequencing of Histamine producing bacteria.</title>
        <authorList>
            <person name="Butler K."/>
        </authorList>
    </citation>
    <scope>NUCLEOTIDE SEQUENCE [LARGE SCALE GENOMIC DNA]</scope>
    <source>
        <strain evidence="1 2">DSM 24669</strain>
    </source>
</reference>
<dbReference type="Proteomes" id="UP000240481">
    <property type="component" value="Unassembled WGS sequence"/>
</dbReference>
<organism evidence="1 2">
    <name type="scientific">Photobacterium swingsii</name>
    <dbReference type="NCBI Taxonomy" id="680026"/>
    <lineage>
        <taxon>Bacteria</taxon>
        <taxon>Pseudomonadati</taxon>
        <taxon>Pseudomonadota</taxon>
        <taxon>Gammaproteobacteria</taxon>
        <taxon>Vibrionales</taxon>
        <taxon>Vibrionaceae</taxon>
        <taxon>Photobacterium</taxon>
    </lineage>
</organism>
<keyword evidence="2" id="KW-1185">Reference proteome</keyword>
<dbReference type="STRING" id="680026.AB733_07710"/>
<name>A0A0J8VC67_9GAMM</name>
<evidence type="ECO:0000313" key="2">
    <source>
        <dbReference type="Proteomes" id="UP000240481"/>
    </source>
</evidence>
<dbReference type="OrthoDB" id="5820648at2"/>
<protein>
    <submittedName>
        <fullName evidence="1">Uncharacterized protein</fullName>
    </submittedName>
</protein>